<dbReference type="Proteomes" id="UP001597094">
    <property type="component" value="Unassembled WGS sequence"/>
</dbReference>
<evidence type="ECO:0000259" key="1">
    <source>
        <dbReference type="Pfam" id="PF19838"/>
    </source>
</evidence>
<sequence length="891" mass="99853">MRHFLILFFLLQLSILFPTLVAGQGVPVPTAVTQDTAAVAGQDSLSLAAPKGDIATTIKYSARDSILFEVNSRIVHLYGDAKIVYGDMNLDAAYIEINYETNTLTATTLPDSTGKETGTPMFKQGDQNYAAKRIAYNYKTRKGRISEVVTQQGEGYIHSEVVKRNQDNEFYGFHNKYTTCNLEHPHFYISAPRIKAIPNDKVMSGPFNLVIGDIPTPVGFLFGLFPTPKSKRSSGVIIPSYGEENLRGFYLRNGGYYFAWNDYMGTRLTGDIFSLGGYNLSSSTSYFKRYAYRGGFELGYTYFKGEEANVAAATGVRSTDVPLNSQFSRTTRTFGIRWNHTPVTKPGRGAFSASVNAQSQLHNRLNYNGTAQYLAPTLNSSISYQKTIPNSPFSYTIKASHGQSTTTGSMNFVLPDVNFSMSQVSLAELFTDAPATNKWYENFTVSYNLNASNRISNVVPARTGSDFPLLETSPADTIDLNFNNLQNLWESGQKSAVHTFNIGLGNYKILRYLTFTPNVNYSETWLDEKYSFRFNPDSQRVDIDTTGFGRIYQYSAGASLNTTIYGIVNVKGKRVEAIRHLVRPSISYSYRPDFADPRFGFYQRTLVGADTRTNLPNYRQLGRFRTGLPGTGLSSALSFGIDNSIEMKVKSQNDSTGNQFEKVSIIDALSIRSSYDFAKDSLKLAPISINLNTNLFKIITLNINSTFDPYKADSLTGRAVDDYYFNLKELKLARMTNASITLSASLSPETFRTETSTPTNLPALSRDQDPLVPEYVDFKIPWTLSVGYSLRTDRSFGVNGRSNLTHTVDMQGSLNITEKWKVQYMVGYDFVRTNISNANFQIHRDLHCWDMSIGWRPFGFQRGYNLTINARSALLQDLKLTKRSKNNTFSY</sequence>
<gene>
    <name evidence="2" type="ORF">ACFQ2O_01990</name>
</gene>
<comment type="caution">
    <text evidence="2">The sequence shown here is derived from an EMBL/GenBank/DDBJ whole genome shotgun (WGS) entry which is preliminary data.</text>
</comment>
<dbReference type="RefSeq" id="WP_377522489.1">
    <property type="nucleotide sequence ID" value="NZ_JBHTLD010000008.1"/>
</dbReference>
<protein>
    <submittedName>
        <fullName evidence="2">LPS assembly protein LptD</fullName>
    </submittedName>
</protein>
<proteinExistence type="predicted"/>
<dbReference type="PANTHER" id="PTHR30189:SF1">
    <property type="entry name" value="LPS-ASSEMBLY PROTEIN LPTD"/>
    <property type="match status" value="1"/>
</dbReference>
<reference evidence="3" key="1">
    <citation type="journal article" date="2019" name="Int. J. Syst. Evol. Microbiol.">
        <title>The Global Catalogue of Microorganisms (GCM) 10K type strain sequencing project: providing services to taxonomists for standard genome sequencing and annotation.</title>
        <authorList>
            <consortium name="The Broad Institute Genomics Platform"/>
            <consortium name="The Broad Institute Genome Sequencing Center for Infectious Disease"/>
            <person name="Wu L."/>
            <person name="Ma J."/>
        </authorList>
    </citation>
    <scope>NUCLEOTIDE SEQUENCE [LARGE SCALE GENOMIC DNA]</scope>
    <source>
        <strain evidence="3">JCM 31319</strain>
    </source>
</reference>
<dbReference type="InterPro" id="IPR045659">
    <property type="entry name" value="LptD_2"/>
</dbReference>
<keyword evidence="3" id="KW-1185">Reference proteome</keyword>
<dbReference type="InterPro" id="IPR050218">
    <property type="entry name" value="LptD"/>
</dbReference>
<dbReference type="Pfam" id="PF19838">
    <property type="entry name" value="LptD_2"/>
    <property type="match status" value="1"/>
</dbReference>
<evidence type="ECO:0000313" key="2">
    <source>
        <dbReference type="EMBL" id="MFD1184959.1"/>
    </source>
</evidence>
<dbReference type="PANTHER" id="PTHR30189">
    <property type="entry name" value="LPS-ASSEMBLY PROTEIN"/>
    <property type="match status" value="1"/>
</dbReference>
<feature type="domain" description="LPS-assembly protein LptD central" evidence="1">
    <location>
        <begin position="202"/>
        <end position="710"/>
    </location>
</feature>
<accession>A0ABW3SJE7</accession>
<evidence type="ECO:0000313" key="3">
    <source>
        <dbReference type="Proteomes" id="UP001597094"/>
    </source>
</evidence>
<name>A0ABW3SJE7_9BACT</name>
<organism evidence="2 3">
    <name type="scientific">Pontibacter rugosus</name>
    <dbReference type="NCBI Taxonomy" id="1745966"/>
    <lineage>
        <taxon>Bacteria</taxon>
        <taxon>Pseudomonadati</taxon>
        <taxon>Bacteroidota</taxon>
        <taxon>Cytophagia</taxon>
        <taxon>Cytophagales</taxon>
        <taxon>Hymenobacteraceae</taxon>
        <taxon>Pontibacter</taxon>
    </lineage>
</organism>
<dbReference type="EMBL" id="JBHTLD010000008">
    <property type="protein sequence ID" value="MFD1184959.1"/>
    <property type="molecule type" value="Genomic_DNA"/>
</dbReference>